<evidence type="ECO:0000259" key="2">
    <source>
        <dbReference type="SMART" id="SM01227"/>
    </source>
</evidence>
<accession>A0A699GY84</accession>
<dbReference type="EMBL" id="BKCJ010073278">
    <property type="protein sequence ID" value="GEW77314.1"/>
    <property type="molecule type" value="Genomic_DNA"/>
</dbReference>
<feature type="domain" description="GCK" evidence="2">
    <location>
        <begin position="96"/>
        <end position="170"/>
    </location>
</feature>
<dbReference type="PROSITE" id="PS51808">
    <property type="entry name" value="CHCH"/>
    <property type="match status" value="1"/>
</dbReference>
<feature type="compositionally biased region" description="Polar residues" evidence="1">
    <location>
        <begin position="40"/>
        <end position="63"/>
    </location>
</feature>
<evidence type="ECO:0000256" key="1">
    <source>
        <dbReference type="SAM" id="MobiDB-lite"/>
    </source>
</evidence>
<dbReference type="AlphaFoldDB" id="A0A699GY84"/>
<dbReference type="PANTHER" id="PTHR34357">
    <property type="entry name" value="F7A19.14 PROTEIN-RELATED"/>
    <property type="match status" value="1"/>
</dbReference>
<feature type="region of interest" description="Disordered" evidence="1">
    <location>
        <begin position="174"/>
        <end position="201"/>
    </location>
</feature>
<feature type="compositionally biased region" description="Low complexity" evidence="1">
    <location>
        <begin position="64"/>
        <end position="77"/>
    </location>
</feature>
<feature type="compositionally biased region" description="Low complexity" evidence="1">
    <location>
        <begin position="15"/>
        <end position="39"/>
    </location>
</feature>
<name>A0A699GY84_TANCI</name>
<comment type="caution">
    <text evidence="3">The sequence shown here is derived from an EMBL/GenBank/DDBJ whole genome shotgun (WGS) entry which is preliminary data.</text>
</comment>
<protein>
    <submittedName>
        <fullName evidence="3">GCK-like protein</fullName>
    </submittedName>
</protein>
<dbReference type="PANTHER" id="PTHR34357:SF2">
    <property type="entry name" value="F26F24.3-RELATED"/>
    <property type="match status" value="1"/>
</dbReference>
<sequence length="201" mass="22088">MGTIFSSPDDPNPNTTASITSPAAATTATTAAAMSQTPSENPTNPDQENTSQPPKTLETPETLNPNQESENPNQESSKPVQYNDNPDQELEEEEEGECPFCAYMKGGECKETFINWEKCIEEAENNGEDIVNKCVEVTSALKKCMEANQDYYAPILQAEKTAEKQVLNQLEQEKAKEAENAKVASERSSGKDEEKVKQETS</sequence>
<evidence type="ECO:0000313" key="3">
    <source>
        <dbReference type="EMBL" id="GEW77314.1"/>
    </source>
</evidence>
<feature type="compositionally biased region" description="Acidic residues" evidence="1">
    <location>
        <begin position="86"/>
        <end position="95"/>
    </location>
</feature>
<gene>
    <name evidence="3" type="ORF">Tci_249290</name>
</gene>
<organism evidence="3">
    <name type="scientific">Tanacetum cinerariifolium</name>
    <name type="common">Dalmatian daisy</name>
    <name type="synonym">Chrysanthemum cinerariifolium</name>
    <dbReference type="NCBI Taxonomy" id="118510"/>
    <lineage>
        <taxon>Eukaryota</taxon>
        <taxon>Viridiplantae</taxon>
        <taxon>Streptophyta</taxon>
        <taxon>Embryophyta</taxon>
        <taxon>Tracheophyta</taxon>
        <taxon>Spermatophyta</taxon>
        <taxon>Magnoliopsida</taxon>
        <taxon>eudicotyledons</taxon>
        <taxon>Gunneridae</taxon>
        <taxon>Pentapetalae</taxon>
        <taxon>asterids</taxon>
        <taxon>campanulids</taxon>
        <taxon>Asterales</taxon>
        <taxon>Asteraceae</taxon>
        <taxon>Asteroideae</taxon>
        <taxon>Anthemideae</taxon>
        <taxon>Anthemidinae</taxon>
        <taxon>Tanacetum</taxon>
    </lineage>
</organism>
<dbReference type="Pfam" id="PF07802">
    <property type="entry name" value="GCK"/>
    <property type="match status" value="1"/>
</dbReference>
<dbReference type="SMART" id="SM01227">
    <property type="entry name" value="GCK"/>
    <property type="match status" value="1"/>
</dbReference>
<reference evidence="3" key="1">
    <citation type="journal article" date="2019" name="Sci. Rep.">
        <title>Draft genome of Tanacetum cinerariifolium, the natural source of mosquito coil.</title>
        <authorList>
            <person name="Yamashiro T."/>
            <person name="Shiraishi A."/>
            <person name="Satake H."/>
            <person name="Nakayama K."/>
        </authorList>
    </citation>
    <scope>NUCLEOTIDE SEQUENCE</scope>
</reference>
<feature type="region of interest" description="Disordered" evidence="1">
    <location>
        <begin position="1"/>
        <end position="95"/>
    </location>
</feature>
<dbReference type="Gene3D" id="1.10.287.2900">
    <property type="match status" value="1"/>
</dbReference>
<dbReference type="InterPro" id="IPR012891">
    <property type="entry name" value="GCK_dom"/>
</dbReference>
<proteinExistence type="predicted"/>